<sequence length="497" mass="56060">MDNLRLRGILLNLQDRLSDDDRKRLHFFLADDVPRRIRDDQSLGGTLSLLESLFDQEKILPTDVTLLIRAFEQIGCFDAARCLRAHMNNTNEPTRSLSELMPSLIDRLMQDDEDHVTIRTKLVDEMNNKNDCIDHIPTIPVNNIQRKLLAHSEQSYHSCAKTQVSKLPWNIILLILLIIAIVECVWIVCLHVKLGQMMNHRNANNSNSHRWGNTEDIPQLSTSAIPQKRFDDDKEQFTEGSTCGCQQWCKERNSSFGVCADGHACVCRNEFIPYDSIGKAMHVLAISGVERTLINAVEFVAMDTLVSVHDIRFSSEKNVTRCEYNTMNYFEHDNIIFSAILLHFQDKHHVAIKACFDQKVSLCLSYYHPSVQYLLTGVTAVTAHIIAIVTGQTCGTYYGDCRGLPTYAIIGIVSACIVILSICIRCCIHLNTVNNRRVPQAVPVFTPAPGQPVYQVHSFTNNFATGRPVAVPVHCMREDAPPTYTTVVSETTPQGKY</sequence>
<dbReference type="GO" id="GO:0042981">
    <property type="term" value="P:regulation of apoptotic process"/>
    <property type="evidence" value="ECO:0007669"/>
    <property type="project" value="InterPro"/>
</dbReference>
<dbReference type="AlphaFoldDB" id="A0A814N4B9"/>
<evidence type="ECO:0000313" key="3">
    <source>
        <dbReference type="EMBL" id="CAF1086561.1"/>
    </source>
</evidence>
<evidence type="ECO:0000256" key="1">
    <source>
        <dbReference type="SAM" id="Phobius"/>
    </source>
</evidence>
<keyword evidence="1" id="KW-1133">Transmembrane helix</keyword>
<dbReference type="InterPro" id="IPR001875">
    <property type="entry name" value="DED_dom"/>
</dbReference>
<feature type="transmembrane region" description="Helical" evidence="1">
    <location>
        <begin position="373"/>
        <end position="398"/>
    </location>
</feature>
<feature type="transmembrane region" description="Helical" evidence="1">
    <location>
        <begin position="167"/>
        <end position="192"/>
    </location>
</feature>
<protein>
    <recommendedName>
        <fullName evidence="2">DED domain-containing protein</fullName>
    </recommendedName>
</protein>
<accession>A0A814N4B9</accession>
<keyword evidence="1" id="KW-0812">Transmembrane</keyword>
<name>A0A814N4B9_ADIRI</name>
<feature type="domain" description="DED" evidence="2">
    <location>
        <begin position="5"/>
        <end position="85"/>
    </location>
</feature>
<proteinExistence type="predicted"/>
<dbReference type="Gene3D" id="1.10.533.10">
    <property type="entry name" value="Death Domain, Fas"/>
    <property type="match status" value="1"/>
</dbReference>
<dbReference type="Proteomes" id="UP000663828">
    <property type="component" value="Unassembled WGS sequence"/>
</dbReference>
<gene>
    <name evidence="3" type="ORF">XAT740_LOCUS17606</name>
</gene>
<organism evidence="3 4">
    <name type="scientific">Adineta ricciae</name>
    <name type="common">Rotifer</name>
    <dbReference type="NCBI Taxonomy" id="249248"/>
    <lineage>
        <taxon>Eukaryota</taxon>
        <taxon>Metazoa</taxon>
        <taxon>Spiralia</taxon>
        <taxon>Gnathifera</taxon>
        <taxon>Rotifera</taxon>
        <taxon>Eurotatoria</taxon>
        <taxon>Bdelloidea</taxon>
        <taxon>Adinetida</taxon>
        <taxon>Adinetidae</taxon>
        <taxon>Adineta</taxon>
    </lineage>
</organism>
<dbReference type="EMBL" id="CAJNOR010001153">
    <property type="protein sequence ID" value="CAF1086561.1"/>
    <property type="molecule type" value="Genomic_DNA"/>
</dbReference>
<dbReference type="PROSITE" id="PS50168">
    <property type="entry name" value="DED"/>
    <property type="match status" value="1"/>
</dbReference>
<keyword evidence="4" id="KW-1185">Reference proteome</keyword>
<comment type="caution">
    <text evidence="3">The sequence shown here is derived from an EMBL/GenBank/DDBJ whole genome shotgun (WGS) entry which is preliminary data.</text>
</comment>
<dbReference type="InterPro" id="IPR011029">
    <property type="entry name" value="DEATH-like_dom_sf"/>
</dbReference>
<keyword evidence="1" id="KW-0472">Membrane</keyword>
<feature type="transmembrane region" description="Helical" evidence="1">
    <location>
        <begin position="404"/>
        <end position="428"/>
    </location>
</feature>
<reference evidence="3" key="1">
    <citation type="submission" date="2021-02" db="EMBL/GenBank/DDBJ databases">
        <authorList>
            <person name="Nowell W R."/>
        </authorList>
    </citation>
    <scope>NUCLEOTIDE SEQUENCE</scope>
</reference>
<evidence type="ECO:0000259" key="2">
    <source>
        <dbReference type="PROSITE" id="PS50168"/>
    </source>
</evidence>
<evidence type="ECO:0000313" key="4">
    <source>
        <dbReference type="Proteomes" id="UP000663828"/>
    </source>
</evidence>
<dbReference type="SUPFAM" id="SSF47986">
    <property type="entry name" value="DEATH domain"/>
    <property type="match status" value="1"/>
</dbReference>